<evidence type="ECO:0000256" key="7">
    <source>
        <dbReference type="ARBA" id="ARBA00022989"/>
    </source>
</evidence>
<keyword evidence="7 9" id="KW-1133">Transmembrane helix</keyword>
<dbReference type="OrthoDB" id="9815029at2"/>
<gene>
    <name evidence="11" type="ORF">P409_05340</name>
</gene>
<dbReference type="GO" id="GO:0022857">
    <property type="term" value="F:transmembrane transporter activity"/>
    <property type="evidence" value="ECO:0007669"/>
    <property type="project" value="InterPro"/>
</dbReference>
<evidence type="ECO:0000256" key="5">
    <source>
        <dbReference type="ARBA" id="ARBA00022519"/>
    </source>
</evidence>
<evidence type="ECO:0000313" key="12">
    <source>
        <dbReference type="Proteomes" id="UP000029995"/>
    </source>
</evidence>
<keyword evidence="6 9" id="KW-0812">Transmembrane</keyword>
<dbReference type="CDD" id="cd06261">
    <property type="entry name" value="TM_PBP2"/>
    <property type="match status" value="1"/>
</dbReference>
<dbReference type="RefSeq" id="WP_034832656.1">
    <property type="nucleotide sequence ID" value="NZ_JANX01000036.1"/>
</dbReference>
<evidence type="ECO:0000256" key="3">
    <source>
        <dbReference type="ARBA" id="ARBA00022448"/>
    </source>
</evidence>
<dbReference type="InterPro" id="IPR051613">
    <property type="entry name" value="ABC_transp_permease_HisMQ"/>
</dbReference>
<dbReference type="InterPro" id="IPR010065">
    <property type="entry name" value="AA_ABC_transptr_permease_3TM"/>
</dbReference>
<sequence length="237" mass="24754">MDELAVLLGFGEKGWGAQLLAGAVVTIEIAIASYLVGLLLGLLGAWAKLAGPRPVRALGNAYTTIVRGVPDILIILFVYYGGTTALRSLIGLVVPGVTVEIDAFAAAVASLGFVSGAYATEVFRGAILAVPPGQVEAAKSLALPPRVMFFRVVLPQAMRFALPALGNLWVVVLKDSALISVVGIRDLLGSAATAAATTRMPFTFYAVVAVIFLLMTMASVGLFQLAERAYGRGFQGR</sequence>
<feature type="domain" description="ABC transmembrane type-1" evidence="10">
    <location>
        <begin position="23"/>
        <end position="223"/>
    </location>
</feature>
<dbReference type="Pfam" id="PF00528">
    <property type="entry name" value="BPD_transp_1"/>
    <property type="match status" value="1"/>
</dbReference>
<organism evidence="11 12">
    <name type="scientific">Inquilinus limosus MP06</name>
    <dbReference type="NCBI Taxonomy" id="1398085"/>
    <lineage>
        <taxon>Bacteria</taxon>
        <taxon>Pseudomonadati</taxon>
        <taxon>Pseudomonadota</taxon>
        <taxon>Alphaproteobacteria</taxon>
        <taxon>Rhodospirillales</taxon>
        <taxon>Rhodospirillaceae</taxon>
        <taxon>Inquilinus</taxon>
    </lineage>
</organism>
<comment type="caution">
    <text evidence="11">The sequence shown here is derived from an EMBL/GenBank/DDBJ whole genome shotgun (WGS) entry which is preliminary data.</text>
</comment>
<name>A0A0A0DE72_9PROT</name>
<proteinExistence type="inferred from homology"/>
<comment type="similarity">
    <text evidence="2">Belongs to the binding-protein-dependent transport system permease family. HisMQ subfamily.</text>
</comment>
<evidence type="ECO:0000256" key="2">
    <source>
        <dbReference type="ARBA" id="ARBA00010072"/>
    </source>
</evidence>
<dbReference type="GO" id="GO:0043190">
    <property type="term" value="C:ATP-binding cassette (ABC) transporter complex"/>
    <property type="evidence" value="ECO:0007669"/>
    <property type="project" value="InterPro"/>
</dbReference>
<dbReference type="PROSITE" id="PS50928">
    <property type="entry name" value="ABC_TM1"/>
    <property type="match status" value="1"/>
</dbReference>
<reference evidence="11 12" key="1">
    <citation type="submission" date="2014-01" db="EMBL/GenBank/DDBJ databases">
        <title>Genome sequence determination for a cystic fibrosis isolate, Inquilinus limosus.</title>
        <authorList>
            <person name="Pino M."/>
            <person name="Di Conza J."/>
            <person name="Gutkind G."/>
        </authorList>
    </citation>
    <scope>NUCLEOTIDE SEQUENCE [LARGE SCALE GENOMIC DNA]</scope>
    <source>
        <strain evidence="11 12">MP06</strain>
    </source>
</reference>
<feature type="transmembrane region" description="Helical" evidence="9">
    <location>
        <begin position="92"/>
        <end position="114"/>
    </location>
</feature>
<dbReference type="InterPro" id="IPR000515">
    <property type="entry name" value="MetI-like"/>
</dbReference>
<comment type="subcellular location">
    <subcellularLocation>
        <location evidence="1">Cell inner membrane</location>
        <topology evidence="1">Multi-pass membrane protein</topology>
    </subcellularLocation>
    <subcellularLocation>
        <location evidence="9">Cell membrane</location>
        <topology evidence="9">Multi-pass membrane protein</topology>
    </subcellularLocation>
</comment>
<keyword evidence="4" id="KW-1003">Cell membrane</keyword>
<dbReference type="SUPFAM" id="SSF161098">
    <property type="entry name" value="MetI-like"/>
    <property type="match status" value="1"/>
</dbReference>
<keyword evidence="8 9" id="KW-0472">Membrane</keyword>
<keyword evidence="3 9" id="KW-0813">Transport</keyword>
<dbReference type="AlphaFoldDB" id="A0A0A0DE72"/>
<accession>A0A0A0DE72</accession>
<evidence type="ECO:0000256" key="6">
    <source>
        <dbReference type="ARBA" id="ARBA00022692"/>
    </source>
</evidence>
<dbReference type="EMBL" id="JANX01000036">
    <property type="protein sequence ID" value="KGM35292.1"/>
    <property type="molecule type" value="Genomic_DNA"/>
</dbReference>
<dbReference type="Gene3D" id="1.10.3720.10">
    <property type="entry name" value="MetI-like"/>
    <property type="match status" value="1"/>
</dbReference>
<evidence type="ECO:0000256" key="9">
    <source>
        <dbReference type="RuleBase" id="RU363032"/>
    </source>
</evidence>
<evidence type="ECO:0000313" key="11">
    <source>
        <dbReference type="EMBL" id="KGM35292.1"/>
    </source>
</evidence>
<dbReference type="PANTHER" id="PTHR30133">
    <property type="entry name" value="CATIONIC AMINO ACID TRANSPORTER, MEMBRANE COMPONENT"/>
    <property type="match status" value="1"/>
</dbReference>
<evidence type="ECO:0000256" key="8">
    <source>
        <dbReference type="ARBA" id="ARBA00023136"/>
    </source>
</evidence>
<feature type="transmembrane region" description="Helical" evidence="9">
    <location>
        <begin position="59"/>
        <end position="80"/>
    </location>
</feature>
<evidence type="ECO:0000256" key="4">
    <source>
        <dbReference type="ARBA" id="ARBA00022475"/>
    </source>
</evidence>
<evidence type="ECO:0000259" key="10">
    <source>
        <dbReference type="PROSITE" id="PS50928"/>
    </source>
</evidence>
<evidence type="ECO:0000256" key="1">
    <source>
        <dbReference type="ARBA" id="ARBA00004429"/>
    </source>
</evidence>
<dbReference type="InterPro" id="IPR035906">
    <property type="entry name" value="MetI-like_sf"/>
</dbReference>
<dbReference type="PANTHER" id="PTHR30133:SF2">
    <property type="entry name" value="ARGININE ABC TRANSPORTER PERMEASE PROTEIN ARTQ"/>
    <property type="match status" value="1"/>
</dbReference>
<feature type="transmembrane region" description="Helical" evidence="9">
    <location>
        <begin position="20"/>
        <end position="47"/>
    </location>
</feature>
<dbReference type="Proteomes" id="UP000029995">
    <property type="component" value="Unassembled WGS sequence"/>
</dbReference>
<dbReference type="NCBIfam" id="TIGR01726">
    <property type="entry name" value="HEQRo_perm_3TM"/>
    <property type="match status" value="1"/>
</dbReference>
<feature type="transmembrane region" description="Helical" evidence="9">
    <location>
        <begin position="202"/>
        <end position="223"/>
    </location>
</feature>
<keyword evidence="5" id="KW-0997">Cell inner membrane</keyword>
<protein>
    <recommendedName>
        <fullName evidence="10">ABC transmembrane type-1 domain-containing protein</fullName>
    </recommendedName>
</protein>